<dbReference type="SMART" id="SM00249">
    <property type="entry name" value="PHD"/>
    <property type="match status" value="1"/>
</dbReference>
<dbReference type="OrthoDB" id="4327074at2759"/>
<organism evidence="5 6">
    <name type="scientific">Temnothorax curvispinosus</name>
    <dbReference type="NCBI Taxonomy" id="300111"/>
    <lineage>
        <taxon>Eukaryota</taxon>
        <taxon>Metazoa</taxon>
        <taxon>Ecdysozoa</taxon>
        <taxon>Arthropoda</taxon>
        <taxon>Hexapoda</taxon>
        <taxon>Insecta</taxon>
        <taxon>Pterygota</taxon>
        <taxon>Neoptera</taxon>
        <taxon>Endopterygota</taxon>
        <taxon>Hymenoptera</taxon>
        <taxon>Apocrita</taxon>
        <taxon>Aculeata</taxon>
        <taxon>Formicoidea</taxon>
        <taxon>Formicidae</taxon>
        <taxon>Myrmicinae</taxon>
        <taxon>Temnothorax</taxon>
    </lineage>
</organism>
<sequence length="168" mass="19854">MQSLKAKRNHQLVLYLKPQLPFRWRFSSTSANVEKINDVLKILSPLPDASKKRLIVRKRRTQKSQILTSSPYKNELVEKTKDPKKMPKITKNMKNLLKKKNPTPKPRPEHQETECIICECETECKTFDEDWIQCNKCQDWAHEACVDINPPNLYYNCDVCVAKKRFRH</sequence>
<evidence type="ECO:0000313" key="6">
    <source>
        <dbReference type="RefSeq" id="XP_024876579.1"/>
    </source>
</evidence>
<dbReference type="InterPro" id="IPR001965">
    <property type="entry name" value="Znf_PHD"/>
</dbReference>
<keyword evidence="2" id="KW-0863">Zinc-finger</keyword>
<keyword evidence="5" id="KW-1185">Reference proteome</keyword>
<name>A0A6J1Q333_9HYME</name>
<keyword evidence="1" id="KW-0479">Metal-binding</keyword>
<protein>
    <submittedName>
        <fullName evidence="6">Lysine-specific demethylase 5B-like</fullName>
    </submittedName>
</protein>
<evidence type="ECO:0000256" key="3">
    <source>
        <dbReference type="ARBA" id="ARBA00022833"/>
    </source>
</evidence>
<dbReference type="GeneID" id="112457639"/>
<dbReference type="SUPFAM" id="SSF57903">
    <property type="entry name" value="FYVE/PHD zinc finger"/>
    <property type="match status" value="1"/>
</dbReference>
<proteinExistence type="predicted"/>
<keyword evidence="3" id="KW-0862">Zinc</keyword>
<dbReference type="Gene3D" id="3.30.40.10">
    <property type="entry name" value="Zinc/RING finger domain, C3HC4 (zinc finger)"/>
    <property type="match status" value="1"/>
</dbReference>
<evidence type="ECO:0000256" key="2">
    <source>
        <dbReference type="ARBA" id="ARBA00022771"/>
    </source>
</evidence>
<evidence type="ECO:0000259" key="4">
    <source>
        <dbReference type="SMART" id="SM00249"/>
    </source>
</evidence>
<feature type="domain" description="Zinc finger PHD-type" evidence="4">
    <location>
        <begin position="117"/>
        <end position="161"/>
    </location>
</feature>
<dbReference type="GO" id="GO:0008270">
    <property type="term" value="F:zinc ion binding"/>
    <property type="evidence" value="ECO:0007669"/>
    <property type="project" value="UniProtKB-KW"/>
</dbReference>
<dbReference type="CDD" id="cd15517">
    <property type="entry name" value="PHD_TCF19_like"/>
    <property type="match status" value="1"/>
</dbReference>
<dbReference type="RefSeq" id="XP_024876579.1">
    <property type="nucleotide sequence ID" value="XM_025020811.1"/>
</dbReference>
<dbReference type="AlphaFoldDB" id="A0A6J1Q333"/>
<dbReference type="InterPro" id="IPR011011">
    <property type="entry name" value="Znf_FYVE_PHD"/>
</dbReference>
<evidence type="ECO:0000256" key="1">
    <source>
        <dbReference type="ARBA" id="ARBA00022723"/>
    </source>
</evidence>
<gene>
    <name evidence="6" type="primary">LOC112457639</name>
</gene>
<accession>A0A6J1Q333</accession>
<dbReference type="InterPro" id="IPR013083">
    <property type="entry name" value="Znf_RING/FYVE/PHD"/>
</dbReference>
<reference evidence="6" key="1">
    <citation type="submission" date="2025-08" db="UniProtKB">
        <authorList>
            <consortium name="RefSeq"/>
        </authorList>
    </citation>
    <scope>IDENTIFICATION</scope>
    <source>
        <tissue evidence="6">Whole body</tissue>
    </source>
</reference>
<evidence type="ECO:0000313" key="5">
    <source>
        <dbReference type="Proteomes" id="UP000504618"/>
    </source>
</evidence>
<dbReference type="Proteomes" id="UP000504618">
    <property type="component" value="Unplaced"/>
</dbReference>